<evidence type="ECO:0000256" key="4">
    <source>
        <dbReference type="ARBA" id="ARBA00023014"/>
    </source>
</evidence>
<proteinExistence type="predicted"/>
<name>A0A1M4X9C8_9CLOT</name>
<dbReference type="Proteomes" id="UP000184423">
    <property type="component" value="Unassembled WGS sequence"/>
</dbReference>
<dbReference type="PROSITE" id="PS51918">
    <property type="entry name" value="RADICAL_SAM"/>
    <property type="match status" value="1"/>
</dbReference>
<dbReference type="InterPro" id="IPR007197">
    <property type="entry name" value="rSAM"/>
</dbReference>
<protein>
    <submittedName>
        <fullName evidence="6">Radical SAM superfamily enzyme, MoaA/NifB/PqqE/SkfB family</fullName>
    </submittedName>
</protein>
<reference evidence="7" key="1">
    <citation type="submission" date="2016-11" db="EMBL/GenBank/DDBJ databases">
        <authorList>
            <person name="Varghese N."/>
            <person name="Submissions S."/>
        </authorList>
    </citation>
    <scope>NUCLEOTIDE SEQUENCE [LARGE SCALE GENOMIC DNA]</scope>
    <source>
        <strain evidence="7">DSM 10124</strain>
    </source>
</reference>
<evidence type="ECO:0000256" key="1">
    <source>
        <dbReference type="ARBA" id="ARBA00022691"/>
    </source>
</evidence>
<evidence type="ECO:0000313" key="7">
    <source>
        <dbReference type="Proteomes" id="UP000184423"/>
    </source>
</evidence>
<dbReference type="SFLD" id="SFLDS00029">
    <property type="entry name" value="Radical_SAM"/>
    <property type="match status" value="1"/>
</dbReference>
<dbReference type="GO" id="GO:0051536">
    <property type="term" value="F:iron-sulfur cluster binding"/>
    <property type="evidence" value="ECO:0007669"/>
    <property type="project" value="UniProtKB-KW"/>
</dbReference>
<dbReference type="CDD" id="cd01335">
    <property type="entry name" value="Radical_SAM"/>
    <property type="match status" value="1"/>
</dbReference>
<evidence type="ECO:0000313" key="6">
    <source>
        <dbReference type="EMBL" id="SHE90026.1"/>
    </source>
</evidence>
<dbReference type="EMBL" id="FQVG01000022">
    <property type="protein sequence ID" value="SHE90026.1"/>
    <property type="molecule type" value="Genomic_DNA"/>
</dbReference>
<dbReference type="SFLD" id="SFLDG01067">
    <property type="entry name" value="SPASM/twitch_domain_containing"/>
    <property type="match status" value="1"/>
</dbReference>
<dbReference type="SFLD" id="SFLDG01386">
    <property type="entry name" value="main_SPASM_domain-containing"/>
    <property type="match status" value="1"/>
</dbReference>
<evidence type="ECO:0000256" key="2">
    <source>
        <dbReference type="ARBA" id="ARBA00022723"/>
    </source>
</evidence>
<dbReference type="InterPro" id="IPR058240">
    <property type="entry name" value="rSAM_sf"/>
</dbReference>
<sequence length="352" mass="40057">MERIDNPTIIALDLTYKCTLKCLHCFNSSGEHDNGFKEMTDDEILNFCDEIILCKPSTLCLCGGETLIRKELVYKVIKKISDGTNNHTAINMVSNGELLTLEVAKKLKESGINMVQISLDGASPETHEWLRGKKGSFESAIQAIKNLKECDITVSVSCTPTKKNIHEYSKAVELCESLGVQSFRAQPLMLMGRASKNLKDYVPSYLDYLQIRKVFNNHIKNNKSKMITEWGDPIEHLTSGAMDWDRKNIAVNIDAYGNIEISPYIPIRIGNIKRYSLSTYWKKGLNDIWSVPFVKSICKEIKSAEEMELNNKYSTLPKNFIEKQLYIDLVDTENFNSLTLEEILSKWSDKSE</sequence>
<dbReference type="InterPro" id="IPR013785">
    <property type="entry name" value="Aldolase_TIM"/>
</dbReference>
<dbReference type="GO" id="GO:0046872">
    <property type="term" value="F:metal ion binding"/>
    <property type="evidence" value="ECO:0007669"/>
    <property type="project" value="UniProtKB-KW"/>
</dbReference>
<keyword evidence="1" id="KW-0949">S-adenosyl-L-methionine</keyword>
<dbReference type="GO" id="GO:0003824">
    <property type="term" value="F:catalytic activity"/>
    <property type="evidence" value="ECO:0007669"/>
    <property type="project" value="InterPro"/>
</dbReference>
<keyword evidence="4" id="KW-0411">Iron-sulfur</keyword>
<dbReference type="AlphaFoldDB" id="A0A1M4X9C8"/>
<keyword evidence="3" id="KW-0408">Iron</keyword>
<accession>A0A1M4X9C8</accession>
<evidence type="ECO:0000259" key="5">
    <source>
        <dbReference type="PROSITE" id="PS51918"/>
    </source>
</evidence>
<dbReference type="RefSeq" id="WP_073248602.1">
    <property type="nucleotide sequence ID" value="NZ_FQVG01000022.1"/>
</dbReference>
<organism evidence="6 7">
    <name type="scientific">Caloramator proteoclasticus DSM 10124</name>
    <dbReference type="NCBI Taxonomy" id="1121262"/>
    <lineage>
        <taxon>Bacteria</taxon>
        <taxon>Bacillati</taxon>
        <taxon>Bacillota</taxon>
        <taxon>Clostridia</taxon>
        <taxon>Eubacteriales</taxon>
        <taxon>Clostridiaceae</taxon>
        <taxon>Caloramator</taxon>
    </lineage>
</organism>
<dbReference type="Gene3D" id="3.20.20.70">
    <property type="entry name" value="Aldolase class I"/>
    <property type="match status" value="1"/>
</dbReference>
<keyword evidence="2" id="KW-0479">Metal-binding</keyword>
<dbReference type="InterPro" id="IPR050377">
    <property type="entry name" value="Radical_SAM_PqqE_MftC-like"/>
</dbReference>
<dbReference type="InterPro" id="IPR006638">
    <property type="entry name" value="Elp3/MiaA/NifB-like_rSAM"/>
</dbReference>
<gene>
    <name evidence="6" type="ORF">SAMN02746091_01354</name>
</gene>
<dbReference type="SUPFAM" id="SSF102114">
    <property type="entry name" value="Radical SAM enzymes"/>
    <property type="match status" value="1"/>
</dbReference>
<dbReference type="PANTHER" id="PTHR11228:SF7">
    <property type="entry name" value="PQQA PEPTIDE CYCLASE"/>
    <property type="match status" value="1"/>
</dbReference>
<dbReference type="SMART" id="SM00729">
    <property type="entry name" value="Elp3"/>
    <property type="match status" value="1"/>
</dbReference>
<evidence type="ECO:0000256" key="3">
    <source>
        <dbReference type="ARBA" id="ARBA00023004"/>
    </source>
</evidence>
<keyword evidence="7" id="KW-1185">Reference proteome</keyword>
<feature type="domain" description="Radical SAM core" evidence="5">
    <location>
        <begin position="4"/>
        <end position="224"/>
    </location>
</feature>
<dbReference type="PANTHER" id="PTHR11228">
    <property type="entry name" value="RADICAL SAM DOMAIN PROTEIN"/>
    <property type="match status" value="1"/>
</dbReference>
<dbReference type="Pfam" id="PF04055">
    <property type="entry name" value="Radical_SAM"/>
    <property type="match status" value="1"/>
</dbReference>